<proteinExistence type="predicted"/>
<name>A0A1H2PU40_9BURK</name>
<evidence type="ECO:0000256" key="1">
    <source>
        <dbReference type="ARBA" id="ARBA00022801"/>
    </source>
</evidence>
<evidence type="ECO:0000259" key="2">
    <source>
        <dbReference type="Pfam" id="PF07859"/>
    </source>
</evidence>
<dbReference type="OrthoDB" id="9794445at2"/>
<dbReference type="InterPro" id="IPR029058">
    <property type="entry name" value="AB_hydrolase_fold"/>
</dbReference>
<gene>
    <name evidence="3" type="ORF">SAMN05216551_112159</name>
</gene>
<evidence type="ECO:0000313" key="4">
    <source>
        <dbReference type="Proteomes" id="UP000243719"/>
    </source>
</evidence>
<accession>A0A1H2PU40</accession>
<dbReference type="GO" id="GO:0016787">
    <property type="term" value="F:hydrolase activity"/>
    <property type="evidence" value="ECO:0007669"/>
    <property type="project" value="UniProtKB-KW"/>
</dbReference>
<dbReference type="RefSeq" id="WP_091911767.1">
    <property type="nucleotide sequence ID" value="NZ_FNLO01000012.1"/>
</dbReference>
<feature type="domain" description="Alpha/beta hydrolase fold-3" evidence="2">
    <location>
        <begin position="44"/>
        <end position="260"/>
    </location>
</feature>
<dbReference type="AlphaFoldDB" id="A0A1H2PU40"/>
<dbReference type="EMBL" id="FNLO01000012">
    <property type="protein sequence ID" value="SDV50649.1"/>
    <property type="molecule type" value="Genomic_DNA"/>
</dbReference>
<dbReference type="InterPro" id="IPR050300">
    <property type="entry name" value="GDXG_lipolytic_enzyme"/>
</dbReference>
<protein>
    <submittedName>
        <fullName evidence="3">Acetyl esterase/lipase</fullName>
    </submittedName>
</protein>
<dbReference type="PANTHER" id="PTHR48081:SF8">
    <property type="entry name" value="ALPHA_BETA HYDROLASE FOLD-3 DOMAIN-CONTAINING PROTEIN-RELATED"/>
    <property type="match status" value="1"/>
</dbReference>
<organism evidence="3 4">
    <name type="scientific">Chitinasiproducens palmae</name>
    <dbReference type="NCBI Taxonomy" id="1770053"/>
    <lineage>
        <taxon>Bacteria</taxon>
        <taxon>Pseudomonadati</taxon>
        <taxon>Pseudomonadota</taxon>
        <taxon>Betaproteobacteria</taxon>
        <taxon>Burkholderiales</taxon>
        <taxon>Burkholderiaceae</taxon>
        <taxon>Chitinasiproducens</taxon>
    </lineage>
</organism>
<dbReference type="STRING" id="1770053.SAMN05216551_112159"/>
<keyword evidence="1" id="KW-0378">Hydrolase</keyword>
<reference evidence="4" key="1">
    <citation type="submission" date="2016-09" db="EMBL/GenBank/DDBJ databases">
        <authorList>
            <person name="Varghese N."/>
            <person name="Submissions S."/>
        </authorList>
    </citation>
    <scope>NUCLEOTIDE SEQUENCE [LARGE SCALE GENOMIC DNA]</scope>
    <source>
        <strain evidence="4">JS23</strain>
    </source>
</reference>
<dbReference type="Proteomes" id="UP000243719">
    <property type="component" value="Unassembled WGS sequence"/>
</dbReference>
<dbReference type="Pfam" id="PF07859">
    <property type="entry name" value="Abhydrolase_3"/>
    <property type="match status" value="1"/>
</dbReference>
<dbReference type="InterPro" id="IPR013094">
    <property type="entry name" value="AB_hydrolase_3"/>
</dbReference>
<evidence type="ECO:0000313" key="3">
    <source>
        <dbReference type="EMBL" id="SDV50649.1"/>
    </source>
</evidence>
<sequence length="295" mass="31574">MPARSIAPTAPRLFIEDAQIAGYRTSVSVRSYLPSGRKQALPVIVYLHGGGFTRGTLDDAETAATTIAATTPAWVISVDYPLAPSAPFPLALEDVYCAVRWAIANAKAQGADPRRIGIAGDDAGGNLATALSAMARDRGDFALRAQALLAPLLDPSLTRLAEPGTLAGPRAAIDSGALHDAHQVHKDCARGYRAYLPELAMRLHPYAAPLESKRLTDLPPALVASAQHDLLRHEAEVYAGRLIEAGVPTEVRRYIGVTHRALVQHADALRDVAAFFRKWLAPESLLRMSDPMPAT</sequence>
<keyword evidence="4" id="KW-1185">Reference proteome</keyword>
<dbReference type="Gene3D" id="3.40.50.1820">
    <property type="entry name" value="alpha/beta hydrolase"/>
    <property type="match status" value="1"/>
</dbReference>
<dbReference type="PANTHER" id="PTHR48081">
    <property type="entry name" value="AB HYDROLASE SUPERFAMILY PROTEIN C4A8.06C"/>
    <property type="match status" value="1"/>
</dbReference>
<dbReference type="SUPFAM" id="SSF53474">
    <property type="entry name" value="alpha/beta-Hydrolases"/>
    <property type="match status" value="1"/>
</dbReference>